<dbReference type="Proteomes" id="UP001474181">
    <property type="component" value="Unassembled WGS sequence"/>
</dbReference>
<feature type="chain" id="PRO_5047497606" description="Secreted protein" evidence="1">
    <location>
        <begin position="29"/>
        <end position="222"/>
    </location>
</feature>
<evidence type="ECO:0008006" key="4">
    <source>
        <dbReference type="Google" id="ProtNLM"/>
    </source>
</evidence>
<evidence type="ECO:0000313" key="2">
    <source>
        <dbReference type="EMBL" id="MER7186574.1"/>
    </source>
</evidence>
<comment type="caution">
    <text evidence="2">The sequence shown here is derived from an EMBL/GenBank/DDBJ whole genome shotgun (WGS) entry which is preliminary data.</text>
</comment>
<dbReference type="RefSeq" id="WP_350790372.1">
    <property type="nucleotide sequence ID" value="NZ_JBEPEK010000618.1"/>
</dbReference>
<evidence type="ECO:0000256" key="1">
    <source>
        <dbReference type="SAM" id="SignalP"/>
    </source>
</evidence>
<protein>
    <recommendedName>
        <fullName evidence="4">Secreted protein</fullName>
    </recommendedName>
</protein>
<organism evidence="2 3">
    <name type="scientific">Streptomyces hyaluromycini</name>
    <dbReference type="NCBI Taxonomy" id="1377993"/>
    <lineage>
        <taxon>Bacteria</taxon>
        <taxon>Bacillati</taxon>
        <taxon>Actinomycetota</taxon>
        <taxon>Actinomycetes</taxon>
        <taxon>Kitasatosporales</taxon>
        <taxon>Streptomycetaceae</taxon>
        <taxon>Streptomyces</taxon>
    </lineage>
</organism>
<keyword evidence="3" id="KW-1185">Reference proteome</keyword>
<sequence>MRALPARRLASTALCAALLAGVTGPAAAAADPAHEHTRAASQAPVPGADALLGQTKSLGDLAAVLKPVTDLLAAVLKADNGQLTPDQAAQLADAAKAAIAQLTAAAPAPSLPSTPALPSAPALPAVAAATAAQAKGLGDAPAAKDLAGDALKALQTAIDNLVKAVTSGDAGQVVPAVTAVLTGLVDCLAALLLGGGLPAPDLAGLPTLPSLPATTPLPLPPS</sequence>
<name>A0ABV1XBZ9_9ACTN</name>
<feature type="signal peptide" evidence="1">
    <location>
        <begin position="1"/>
        <end position="28"/>
    </location>
</feature>
<accession>A0ABV1XBZ9</accession>
<evidence type="ECO:0000313" key="3">
    <source>
        <dbReference type="Proteomes" id="UP001474181"/>
    </source>
</evidence>
<reference evidence="2 3" key="1">
    <citation type="submission" date="2024-06" db="EMBL/GenBank/DDBJ databases">
        <title>The Natural Products Discovery Center: Release of the First 8490 Sequenced Strains for Exploring Actinobacteria Biosynthetic Diversity.</title>
        <authorList>
            <person name="Kalkreuter E."/>
            <person name="Kautsar S.A."/>
            <person name="Yang D."/>
            <person name="Bader C.D."/>
            <person name="Teijaro C.N."/>
            <person name="Fluegel L."/>
            <person name="Davis C.M."/>
            <person name="Simpson J.R."/>
            <person name="Lauterbach L."/>
            <person name="Steele A.D."/>
            <person name="Gui C."/>
            <person name="Meng S."/>
            <person name="Li G."/>
            <person name="Viehrig K."/>
            <person name="Ye F."/>
            <person name="Su P."/>
            <person name="Kiefer A.F."/>
            <person name="Nichols A."/>
            <person name="Cepeda A.J."/>
            <person name="Yan W."/>
            <person name="Fan B."/>
            <person name="Jiang Y."/>
            <person name="Adhikari A."/>
            <person name="Zheng C.-J."/>
            <person name="Schuster L."/>
            <person name="Cowan T.M."/>
            <person name="Smanski M.J."/>
            <person name="Chevrette M.G."/>
            <person name="De Carvalho L.P.S."/>
            <person name="Shen B."/>
        </authorList>
    </citation>
    <scope>NUCLEOTIDE SEQUENCE [LARGE SCALE GENOMIC DNA]</scope>
    <source>
        <strain evidence="2 3">NPDC000234</strain>
    </source>
</reference>
<dbReference type="EMBL" id="JBEPEK010000618">
    <property type="protein sequence ID" value="MER7186574.1"/>
    <property type="molecule type" value="Genomic_DNA"/>
</dbReference>
<keyword evidence="1" id="KW-0732">Signal</keyword>
<gene>
    <name evidence="2" type="ORF">ABT404_45155</name>
</gene>
<proteinExistence type="predicted"/>